<organism evidence="3 4">
    <name type="scientific">Maribacter stanieri</name>
    <dbReference type="NCBI Taxonomy" id="440514"/>
    <lineage>
        <taxon>Bacteria</taxon>
        <taxon>Pseudomonadati</taxon>
        <taxon>Bacteroidota</taxon>
        <taxon>Flavobacteriia</taxon>
        <taxon>Flavobacteriales</taxon>
        <taxon>Flavobacteriaceae</taxon>
        <taxon>Maribacter</taxon>
    </lineage>
</organism>
<evidence type="ECO:0000256" key="1">
    <source>
        <dbReference type="ARBA" id="ARBA00022729"/>
    </source>
</evidence>
<name>A0A1I6KN92_9FLAO</name>
<accession>A0A1I6KN92</accession>
<dbReference type="InterPro" id="IPR025232">
    <property type="entry name" value="DUF4174"/>
</dbReference>
<proteinExistence type="predicted"/>
<evidence type="ECO:0000313" key="4">
    <source>
        <dbReference type="Proteomes" id="UP000199462"/>
    </source>
</evidence>
<dbReference type="Proteomes" id="UP000199462">
    <property type="component" value="Unassembled WGS sequence"/>
</dbReference>
<keyword evidence="4" id="KW-1185">Reference proteome</keyword>
<sequence length="125" mass="14318">MQGFYSSAQDIADYTWKNRIIILYNDNINSEEVNSALKEIKQSNIEFEERDIIVFIYVNGKFVNTSNNSINLKTPDALPISYDGYILIGKDGGIKLKAAYPINLVALFNRIDNMPMRMSEMKLKN</sequence>
<keyword evidence="1" id="KW-0732">Signal</keyword>
<evidence type="ECO:0000313" key="3">
    <source>
        <dbReference type="EMBL" id="SFR92664.1"/>
    </source>
</evidence>
<gene>
    <name evidence="3" type="ORF">SAMN04488010_3821</name>
</gene>
<dbReference type="STRING" id="440514.SAMN04488010_3821"/>
<evidence type="ECO:0000259" key="2">
    <source>
        <dbReference type="Pfam" id="PF13778"/>
    </source>
</evidence>
<dbReference type="AlphaFoldDB" id="A0A1I6KN92"/>
<dbReference type="Pfam" id="PF13778">
    <property type="entry name" value="DUF4174"/>
    <property type="match status" value="1"/>
</dbReference>
<feature type="domain" description="DUF4174" evidence="2">
    <location>
        <begin position="11"/>
        <end position="120"/>
    </location>
</feature>
<reference evidence="4" key="1">
    <citation type="submission" date="2016-10" db="EMBL/GenBank/DDBJ databases">
        <authorList>
            <person name="Varghese N."/>
            <person name="Submissions S."/>
        </authorList>
    </citation>
    <scope>NUCLEOTIDE SEQUENCE [LARGE SCALE GENOMIC DNA]</scope>
    <source>
        <strain evidence="4">DSM 19891</strain>
    </source>
</reference>
<dbReference type="EMBL" id="FOYX01000006">
    <property type="protein sequence ID" value="SFR92664.1"/>
    <property type="molecule type" value="Genomic_DNA"/>
</dbReference>
<protein>
    <recommendedName>
        <fullName evidence="2">DUF4174 domain-containing protein</fullName>
    </recommendedName>
</protein>